<feature type="region of interest" description="Disordered" evidence="1">
    <location>
        <begin position="1"/>
        <end position="25"/>
    </location>
</feature>
<evidence type="ECO:0000256" key="1">
    <source>
        <dbReference type="SAM" id="MobiDB-lite"/>
    </source>
</evidence>
<reference evidence="2" key="1">
    <citation type="journal article" date="2021" name="Proc. Natl. Acad. Sci. U.S.A.">
        <title>A Catalog of Tens of Thousands of Viruses from Human Metagenomes Reveals Hidden Associations with Chronic Diseases.</title>
        <authorList>
            <person name="Tisza M.J."/>
            <person name="Buck C.B."/>
        </authorList>
    </citation>
    <scope>NUCLEOTIDE SEQUENCE</scope>
    <source>
        <strain evidence="2">Ct4bw6</strain>
    </source>
</reference>
<organism evidence="2">
    <name type="scientific">Phage sp. ct4bw6</name>
    <dbReference type="NCBI Taxonomy" id="2826747"/>
    <lineage>
        <taxon>Viruses</taxon>
    </lineage>
</organism>
<evidence type="ECO:0000313" key="2">
    <source>
        <dbReference type="EMBL" id="DAD85939.1"/>
    </source>
</evidence>
<name>A0A8S5MVK8_9VIRU</name>
<protein>
    <submittedName>
        <fullName evidence="2">Uncharacterized protein</fullName>
    </submittedName>
</protein>
<dbReference type="EMBL" id="BK014991">
    <property type="protein sequence ID" value="DAD85939.1"/>
    <property type="molecule type" value="Genomic_DNA"/>
</dbReference>
<accession>A0A8S5MVK8</accession>
<proteinExistence type="predicted"/>
<sequence length="83" mass="8675">MPCYRRTTAVREVSSSRTTARRESGEIVARQGKGVSGEVVQRGSVSGDACGFVLSYAAPVRSVTHSGWAGLCPDKAEGAPCSE</sequence>